<evidence type="ECO:0000256" key="1">
    <source>
        <dbReference type="SAM" id="Coils"/>
    </source>
</evidence>
<evidence type="ECO:0000313" key="4">
    <source>
        <dbReference type="Proteomes" id="UP001519460"/>
    </source>
</evidence>
<evidence type="ECO:0000256" key="2">
    <source>
        <dbReference type="SAM" id="MobiDB-lite"/>
    </source>
</evidence>
<feature type="compositionally biased region" description="Basic and acidic residues" evidence="2">
    <location>
        <begin position="198"/>
        <end position="223"/>
    </location>
</feature>
<name>A0ABD0K5C7_9CAEN</name>
<feature type="non-terminal residue" evidence="3">
    <location>
        <position position="280"/>
    </location>
</feature>
<protein>
    <submittedName>
        <fullName evidence="3">Uncharacterized protein</fullName>
    </submittedName>
</protein>
<evidence type="ECO:0000313" key="3">
    <source>
        <dbReference type="EMBL" id="KAK7482647.1"/>
    </source>
</evidence>
<organism evidence="3 4">
    <name type="scientific">Batillaria attramentaria</name>
    <dbReference type="NCBI Taxonomy" id="370345"/>
    <lineage>
        <taxon>Eukaryota</taxon>
        <taxon>Metazoa</taxon>
        <taxon>Spiralia</taxon>
        <taxon>Lophotrochozoa</taxon>
        <taxon>Mollusca</taxon>
        <taxon>Gastropoda</taxon>
        <taxon>Caenogastropoda</taxon>
        <taxon>Sorbeoconcha</taxon>
        <taxon>Cerithioidea</taxon>
        <taxon>Batillariidae</taxon>
        <taxon>Batillaria</taxon>
    </lineage>
</organism>
<dbReference type="AlphaFoldDB" id="A0ABD0K5C7"/>
<keyword evidence="1" id="KW-0175">Coiled coil</keyword>
<sequence>FENQQYVKMIEKENQRVHYLETQDEEKNSEISQLQSLTAELDSNTKRNHKQLVHNKNTLESLVKTKVVLVAHLDALQKQMELLQLQNKNQHRDQFEETLQMYEAIWSDYKSKYMSLPLAQKLVSEEARLARSQVSHSHRLQQKQLLQQRIQAAKDERDFQDWHRAEKKLSVAKKLVELENALKEKMALQTQLQEIREKNVPVVPEQDHGDNEQDQENRAGEEPERMEDETSINVWDDEGKTQEGNAPQDLSCQDMASPPQKSDDNTETDRASRGPANVMK</sequence>
<feature type="region of interest" description="Disordered" evidence="2">
    <location>
        <begin position="198"/>
        <end position="280"/>
    </location>
</feature>
<feature type="compositionally biased region" description="Polar residues" evidence="2">
    <location>
        <begin position="242"/>
        <end position="251"/>
    </location>
</feature>
<reference evidence="3 4" key="1">
    <citation type="journal article" date="2023" name="Sci. Data">
        <title>Genome assembly of the Korean intertidal mud-creeper Batillaria attramentaria.</title>
        <authorList>
            <person name="Patra A.K."/>
            <person name="Ho P.T."/>
            <person name="Jun S."/>
            <person name="Lee S.J."/>
            <person name="Kim Y."/>
            <person name="Won Y.J."/>
        </authorList>
    </citation>
    <scope>NUCLEOTIDE SEQUENCE [LARGE SCALE GENOMIC DNA]</scope>
    <source>
        <strain evidence="3">Wonlab-2016</strain>
    </source>
</reference>
<feature type="coiled-coil region" evidence="1">
    <location>
        <begin position="171"/>
        <end position="198"/>
    </location>
</feature>
<keyword evidence="4" id="KW-1185">Reference proteome</keyword>
<feature type="coiled-coil region" evidence="1">
    <location>
        <begin position="73"/>
        <end position="105"/>
    </location>
</feature>
<feature type="compositionally biased region" description="Basic and acidic residues" evidence="2">
    <location>
        <begin position="261"/>
        <end position="272"/>
    </location>
</feature>
<feature type="non-terminal residue" evidence="3">
    <location>
        <position position="1"/>
    </location>
</feature>
<gene>
    <name evidence="3" type="ORF">BaRGS_00026146</name>
</gene>
<comment type="caution">
    <text evidence="3">The sequence shown here is derived from an EMBL/GenBank/DDBJ whole genome shotgun (WGS) entry which is preliminary data.</text>
</comment>
<dbReference type="Proteomes" id="UP001519460">
    <property type="component" value="Unassembled WGS sequence"/>
</dbReference>
<proteinExistence type="predicted"/>
<accession>A0ABD0K5C7</accession>
<dbReference type="EMBL" id="JACVVK020000241">
    <property type="protein sequence ID" value="KAK7482647.1"/>
    <property type="molecule type" value="Genomic_DNA"/>
</dbReference>